<name>A0A285X0R1_9FLAO</name>
<dbReference type="Gene3D" id="3.40.50.1110">
    <property type="entry name" value="SGNH hydrolase"/>
    <property type="match status" value="2"/>
</dbReference>
<dbReference type="PANTHER" id="PTHR30383">
    <property type="entry name" value="THIOESTERASE 1/PROTEASE 1/LYSOPHOSPHOLIPASE L1"/>
    <property type="match status" value="1"/>
</dbReference>
<dbReference type="RefSeq" id="WP_097054701.1">
    <property type="nucleotide sequence ID" value="NZ_OCMF01000001.1"/>
</dbReference>
<dbReference type="AlphaFoldDB" id="A0A285X0R1"/>
<evidence type="ECO:0000313" key="1">
    <source>
        <dbReference type="EMBL" id="SOC78915.1"/>
    </source>
</evidence>
<dbReference type="InterPro" id="IPR036514">
    <property type="entry name" value="SGNH_hydro_sf"/>
</dbReference>
<dbReference type="GO" id="GO:0004622">
    <property type="term" value="F:phosphatidylcholine lysophospholipase activity"/>
    <property type="evidence" value="ECO:0007669"/>
    <property type="project" value="TreeGrafter"/>
</dbReference>
<proteinExistence type="predicted"/>
<dbReference type="SUPFAM" id="SSF52266">
    <property type="entry name" value="SGNH hydrolase"/>
    <property type="match status" value="1"/>
</dbReference>
<reference evidence="2" key="1">
    <citation type="submission" date="2017-09" db="EMBL/GenBank/DDBJ databases">
        <authorList>
            <person name="Varghese N."/>
            <person name="Submissions S."/>
        </authorList>
    </citation>
    <scope>NUCLEOTIDE SEQUENCE [LARGE SCALE GENOMIC DNA]</scope>
    <source>
        <strain evidence="2">CGMCC 1.12641</strain>
    </source>
</reference>
<accession>A0A285X0R1</accession>
<evidence type="ECO:0000313" key="2">
    <source>
        <dbReference type="Proteomes" id="UP000219193"/>
    </source>
</evidence>
<dbReference type="Proteomes" id="UP000219193">
    <property type="component" value="Unassembled WGS sequence"/>
</dbReference>
<dbReference type="EMBL" id="OCMF01000001">
    <property type="protein sequence ID" value="SOC78915.1"/>
    <property type="molecule type" value="Genomic_DNA"/>
</dbReference>
<gene>
    <name evidence="1" type="ORF">SAMN06296241_0435</name>
</gene>
<dbReference type="PROSITE" id="PS51257">
    <property type="entry name" value="PROKAR_LIPOPROTEIN"/>
    <property type="match status" value="1"/>
</dbReference>
<sequence length="521" mass="55261">MKNYIKYFGILALGMVACEPEFENPVDDQDAYTSGEADFSNYVALGNSLTAGYADGTLYLSGQQNSYPNILAQQFAKVQETNGFTQPLVADNSGGLLLNGTQLPGYNTRLVLGVSESGPAPRNYGGAITTDVSNILTGPFNNMAVPGAKSYELLAPGYGSMEALMQQRANPYFVRFASAPNTTVVADAIAQDPTFFTLWIGNNDVFLYAVSGGVGVDQTGNLDPSEYGRNDISDPQVFAGAYSQIVSEMVEAGAEEGVLLNIPDVTSAAFFNTVPNNALVLNAEQAAGLTGYFQAVAGIFTQYLMSQQVPAAQAQAIASQYAITFNEGPNRFLIEVPVTQTNPLGFRQMTQEELLLLTINQAALKQQGYGTAAITPQVMEVLGILQAGGQPTQEQAQLVLNAVNAIDDKDALDQSEIQAIDAATAAYNQTINQVAQANDLALVDMNALSIKVSNEGIPYDAGTLTGEFAVGGLFSLDGVHFTPRGYALVANEVIKAINSTYNATVPKVNIGNYKTITPSND</sequence>
<dbReference type="PANTHER" id="PTHR30383:SF5">
    <property type="entry name" value="SGNH HYDROLASE-TYPE ESTERASE DOMAIN-CONTAINING PROTEIN"/>
    <property type="match status" value="1"/>
</dbReference>
<protein>
    <submittedName>
        <fullName evidence="1">GDSL-like Lipase/Acylhydrolase</fullName>
    </submittedName>
</protein>
<keyword evidence="2" id="KW-1185">Reference proteome</keyword>
<keyword evidence="1" id="KW-0378">Hydrolase</keyword>
<dbReference type="OrthoDB" id="9764164at2"/>
<organism evidence="1 2">
    <name type="scientific">Salinimicrobium sediminis</name>
    <dbReference type="NCBI Taxonomy" id="1343891"/>
    <lineage>
        <taxon>Bacteria</taxon>
        <taxon>Pseudomonadati</taxon>
        <taxon>Bacteroidota</taxon>
        <taxon>Flavobacteriia</taxon>
        <taxon>Flavobacteriales</taxon>
        <taxon>Flavobacteriaceae</taxon>
        <taxon>Salinimicrobium</taxon>
    </lineage>
</organism>
<dbReference type="InterPro" id="IPR051532">
    <property type="entry name" value="Ester_Hydrolysis_Enzymes"/>
</dbReference>